<dbReference type="AlphaFoldDB" id="A0A4Y3W9X0"/>
<evidence type="ECO:0000313" key="1">
    <source>
        <dbReference type="EMBL" id="GEC15338.1"/>
    </source>
</evidence>
<reference evidence="1 2" key="1">
    <citation type="submission" date="2019-06" db="EMBL/GenBank/DDBJ databases">
        <title>Whole genome shotgun sequence of Nitrobacter winogradskyi NBRC 14297.</title>
        <authorList>
            <person name="Hosoyama A."/>
            <person name="Uohara A."/>
            <person name="Ohji S."/>
            <person name="Ichikawa N."/>
        </authorList>
    </citation>
    <scope>NUCLEOTIDE SEQUENCE [LARGE SCALE GENOMIC DNA]</scope>
    <source>
        <strain evidence="1 2">NBRC 14297</strain>
    </source>
</reference>
<comment type="caution">
    <text evidence="1">The sequence shown here is derived from an EMBL/GenBank/DDBJ whole genome shotgun (WGS) entry which is preliminary data.</text>
</comment>
<organism evidence="1 2">
    <name type="scientific">Nitrobacter winogradskyi</name>
    <name type="common">Nitrobacter agilis</name>
    <dbReference type="NCBI Taxonomy" id="913"/>
    <lineage>
        <taxon>Bacteria</taxon>
        <taxon>Pseudomonadati</taxon>
        <taxon>Pseudomonadota</taxon>
        <taxon>Alphaproteobacteria</taxon>
        <taxon>Hyphomicrobiales</taxon>
        <taxon>Nitrobacteraceae</taxon>
        <taxon>Nitrobacter</taxon>
    </lineage>
</organism>
<gene>
    <name evidence="1" type="ORF">NWI01_12300</name>
</gene>
<dbReference type="RefSeq" id="WP_141383068.1">
    <property type="nucleotide sequence ID" value="NZ_BJNF01000029.1"/>
</dbReference>
<accession>A0A4Y3W9X0</accession>
<name>A0A4Y3W9X0_NITWI</name>
<protein>
    <recommendedName>
        <fullName evidence="3">ArgG</fullName>
    </recommendedName>
</protein>
<evidence type="ECO:0000313" key="2">
    <source>
        <dbReference type="Proteomes" id="UP000318825"/>
    </source>
</evidence>
<proteinExistence type="predicted"/>
<dbReference type="OrthoDB" id="8091442at2"/>
<dbReference type="Proteomes" id="UP000318825">
    <property type="component" value="Unassembled WGS sequence"/>
</dbReference>
<evidence type="ECO:0008006" key="3">
    <source>
        <dbReference type="Google" id="ProtNLM"/>
    </source>
</evidence>
<sequence>MTKSARSPRAAARVIPLRRGTTLEMVRLACPDSAQTLRISESFGLAILDSDGIRELHERLVVETADALKDGLSERAMQIHLQRIVGAYVGSAHGAGQFYSRAVTEAREVTAKLANDVRDEDLDGPVGFDSQAQRKREFAADMGLQAHGLRMAAEGAVAAYEQVIGEAWKPFERPVEHAGETVSKKAAAVQMAAFG</sequence>
<dbReference type="EMBL" id="BJNF01000029">
    <property type="protein sequence ID" value="GEC15338.1"/>
    <property type="molecule type" value="Genomic_DNA"/>
</dbReference>